<dbReference type="PANTHER" id="PTHR46696">
    <property type="entry name" value="P450, PUTATIVE (EUROFUNG)-RELATED"/>
    <property type="match status" value="1"/>
</dbReference>
<dbReference type="EMBL" id="KU194228">
    <property type="protein sequence ID" value="AMJ39613.1"/>
    <property type="molecule type" value="Genomic_DNA"/>
</dbReference>
<sequence>MTATVATTSLFTNADHYHTPLGPDGTPHAFFEALRDEAESTPIGWSEAYGGHWVVAGYKEAQAVIQNTKAFSNKGVTFPRYETGEFELMLAGQDDPIHKKYRKLVAKPFSPEATDLFTEQLRQTTNDLIDERIESGEGDAATWLADEIPARLTAILLGLPPEDGDTYRRWVWAITHVENPEEGAAIFGELVAHARALIAERRENPGNDIMSRVIMSKVDGESLSEDDLIGFFTILLLGGIDNTARFLSSVFWRLAWDIELRRRLIAHPEQIPGAVDELLRFYAPAMVGRLVTEEVTVGDVTMKPGQTAMLWFAVANRDRSMFDSPDNIVIEREPNRHLSLGHGIHRCLGAHLIRVEARVAIGEFLKRIPEFSLDPNKECEWLMGQVAGMLHVPIVFPEGKRLA</sequence>
<dbReference type="Pfam" id="PF00067">
    <property type="entry name" value="p450"/>
    <property type="match status" value="1"/>
</dbReference>
<dbReference type="GO" id="GO:0020037">
    <property type="term" value="F:heme binding"/>
    <property type="evidence" value="ECO:0007669"/>
    <property type="project" value="InterPro"/>
</dbReference>
<evidence type="ECO:0000256" key="6">
    <source>
        <dbReference type="ARBA" id="ARBA00023033"/>
    </source>
</evidence>
<dbReference type="CDD" id="cd11034">
    <property type="entry name" value="P450cin-like"/>
    <property type="match status" value="1"/>
</dbReference>
<dbReference type="PRINTS" id="PR00359">
    <property type="entry name" value="BP450"/>
</dbReference>
<proteinExistence type="inferred from homology"/>
<evidence type="ECO:0000256" key="2">
    <source>
        <dbReference type="ARBA" id="ARBA00022617"/>
    </source>
</evidence>
<dbReference type="InterPro" id="IPR036396">
    <property type="entry name" value="Cyt_P450_sf"/>
</dbReference>
<name>A0A140CX33_9NOCA</name>
<keyword evidence="2" id="KW-0349">Heme</keyword>
<dbReference type="GO" id="GO:0004497">
    <property type="term" value="F:monooxygenase activity"/>
    <property type="evidence" value="ECO:0007669"/>
    <property type="project" value="UniProtKB-KW"/>
</dbReference>
<dbReference type="InterPro" id="IPR001128">
    <property type="entry name" value="Cyt_P450"/>
</dbReference>
<keyword evidence="3" id="KW-0479">Metal-binding</keyword>
<evidence type="ECO:0000256" key="4">
    <source>
        <dbReference type="ARBA" id="ARBA00023002"/>
    </source>
</evidence>
<evidence type="ECO:0000256" key="1">
    <source>
        <dbReference type="ARBA" id="ARBA00010617"/>
    </source>
</evidence>
<dbReference type="AlphaFoldDB" id="A0A140CX33"/>
<protein>
    <submittedName>
        <fullName evidence="7">Cytochrome P450</fullName>
    </submittedName>
</protein>
<evidence type="ECO:0000256" key="5">
    <source>
        <dbReference type="ARBA" id="ARBA00023004"/>
    </source>
</evidence>
<dbReference type="GO" id="GO:0005506">
    <property type="term" value="F:iron ion binding"/>
    <property type="evidence" value="ECO:0007669"/>
    <property type="project" value="InterPro"/>
</dbReference>
<organism evidence="7">
    <name type="scientific">Rhodococcus sp. TMP1</name>
    <dbReference type="NCBI Taxonomy" id="1072366"/>
    <lineage>
        <taxon>Bacteria</taxon>
        <taxon>Bacillati</taxon>
        <taxon>Actinomycetota</taxon>
        <taxon>Actinomycetes</taxon>
        <taxon>Mycobacteriales</taxon>
        <taxon>Nocardiaceae</taxon>
        <taxon>Rhodococcus</taxon>
    </lineage>
</organism>
<gene>
    <name evidence="7" type="primary">cinA1</name>
</gene>
<comment type="similarity">
    <text evidence="1">Belongs to the cytochrome P450 family.</text>
</comment>
<accession>A0A140CX33</accession>
<keyword evidence="6" id="KW-0503">Monooxygenase</keyword>
<dbReference type="PANTHER" id="PTHR46696:SF6">
    <property type="entry name" value="P450, PUTATIVE (EUROFUNG)-RELATED"/>
    <property type="match status" value="1"/>
</dbReference>
<dbReference type="GO" id="GO:0016705">
    <property type="term" value="F:oxidoreductase activity, acting on paired donors, with incorporation or reduction of molecular oxygen"/>
    <property type="evidence" value="ECO:0007669"/>
    <property type="project" value="InterPro"/>
</dbReference>
<dbReference type="InterPro" id="IPR002397">
    <property type="entry name" value="Cyt_P450_B"/>
</dbReference>
<keyword evidence="4" id="KW-0560">Oxidoreductase</keyword>
<reference evidence="7" key="1">
    <citation type="submission" date="2015-11" db="EMBL/GenBank/DDBJ databases">
        <title>Characterization of 1,8-cineole degradation encoding operon from Rhodococcus sp. TMP1.</title>
        <authorList>
            <person name="Jakubovska J."/>
            <person name="Meskys R."/>
        </authorList>
    </citation>
    <scope>NUCLEOTIDE SEQUENCE</scope>
    <source>
        <strain evidence="7">TMP1</strain>
    </source>
</reference>
<dbReference type="Gene3D" id="1.10.630.10">
    <property type="entry name" value="Cytochrome P450"/>
    <property type="match status" value="1"/>
</dbReference>
<keyword evidence="5" id="KW-0408">Iron</keyword>
<dbReference type="SUPFAM" id="SSF48264">
    <property type="entry name" value="Cytochrome P450"/>
    <property type="match status" value="1"/>
</dbReference>
<evidence type="ECO:0000313" key="7">
    <source>
        <dbReference type="EMBL" id="AMJ39613.1"/>
    </source>
</evidence>
<evidence type="ECO:0000256" key="3">
    <source>
        <dbReference type="ARBA" id="ARBA00022723"/>
    </source>
</evidence>